<dbReference type="InterPro" id="IPR027304">
    <property type="entry name" value="Trigger_fact/SurA_dom_sf"/>
</dbReference>
<evidence type="ECO:0000313" key="4">
    <source>
        <dbReference type="EMBL" id="MCT8973217.1"/>
    </source>
</evidence>
<keyword evidence="2" id="KW-0697">Rotamase</keyword>
<dbReference type="SUPFAM" id="SSF109998">
    <property type="entry name" value="Triger factor/SurA peptide-binding domain-like"/>
    <property type="match status" value="1"/>
</dbReference>
<comment type="caution">
    <text evidence="4">The sequence shown here is derived from an EMBL/GenBank/DDBJ whole genome shotgun (WGS) entry which is preliminary data.</text>
</comment>
<dbReference type="Proteomes" id="UP001320898">
    <property type="component" value="Unassembled WGS sequence"/>
</dbReference>
<dbReference type="Pfam" id="PF09312">
    <property type="entry name" value="SurA_N"/>
    <property type="match status" value="1"/>
</dbReference>
<reference evidence="4 5" key="1">
    <citation type="submission" date="2022-04" db="EMBL/GenBank/DDBJ databases">
        <authorList>
            <person name="Ye Y.-Q."/>
            <person name="Du Z.-J."/>
        </authorList>
    </citation>
    <scope>NUCLEOTIDE SEQUENCE [LARGE SCALE GENOMIC DNA]</scope>
    <source>
        <strain evidence="4 5">A6E488</strain>
    </source>
</reference>
<protein>
    <submittedName>
        <fullName evidence="4">SurA N-terminal domain-containing protein</fullName>
    </submittedName>
</protein>
<sequence length="321" mass="35195">MNDSTGLSGFLRFSRTVAFCAVVAAGAAGTLVAGSARPAVATSIAILVNDEPVTQYDIAQRQKLIQATARGTANPKQKAIDELIDERLKMQAARRVGITVSSAEVDQAFNAIASRVQLSPSQFGQALQQLGVNPSTLKKRLEADLTWRNVVRARFRSSVNIRDRDIEVALARKGEELPSTSVELEIQQIIFIIPQDSSDAYIRQRTADAQAFRSKYTGCDSARDLAKSFRDIVVKDSVRRNLADIASNVVDELKDIQVGGITSPNKGPIAIDLLGVCDREEIQDTSAARKQVQNELMNEQGERLARRLLIDLKQSAVIEYR</sequence>
<name>A0AAW5QZ63_9HYPH</name>
<dbReference type="AlphaFoldDB" id="A0AAW5QZ63"/>
<dbReference type="InterPro" id="IPR015391">
    <property type="entry name" value="SurA_N"/>
</dbReference>
<dbReference type="GO" id="GO:0003755">
    <property type="term" value="F:peptidyl-prolyl cis-trans isomerase activity"/>
    <property type="evidence" value="ECO:0007669"/>
    <property type="project" value="UniProtKB-KW"/>
</dbReference>
<evidence type="ECO:0000313" key="5">
    <source>
        <dbReference type="Proteomes" id="UP001320898"/>
    </source>
</evidence>
<keyword evidence="1" id="KW-0732">Signal</keyword>
<dbReference type="RefSeq" id="WP_261616796.1">
    <property type="nucleotide sequence ID" value="NZ_JALIDZ010000006.1"/>
</dbReference>
<organism evidence="4 5">
    <name type="scientific">Microbaculum marinisediminis</name>
    <dbReference type="NCBI Taxonomy" id="2931392"/>
    <lineage>
        <taxon>Bacteria</taxon>
        <taxon>Pseudomonadati</taxon>
        <taxon>Pseudomonadota</taxon>
        <taxon>Alphaproteobacteria</taxon>
        <taxon>Hyphomicrobiales</taxon>
        <taxon>Tepidamorphaceae</taxon>
        <taxon>Microbaculum</taxon>
    </lineage>
</organism>
<keyword evidence="5" id="KW-1185">Reference proteome</keyword>
<evidence type="ECO:0000256" key="1">
    <source>
        <dbReference type="ARBA" id="ARBA00022729"/>
    </source>
</evidence>
<evidence type="ECO:0000256" key="2">
    <source>
        <dbReference type="ARBA" id="ARBA00023110"/>
    </source>
</evidence>
<accession>A0AAW5QZ63</accession>
<dbReference type="Gene3D" id="1.10.4030.10">
    <property type="entry name" value="Porin chaperone SurA, peptide-binding domain"/>
    <property type="match status" value="1"/>
</dbReference>
<gene>
    <name evidence="4" type="ORF">MUB46_15240</name>
</gene>
<proteinExistence type="predicted"/>
<evidence type="ECO:0000259" key="3">
    <source>
        <dbReference type="Pfam" id="PF09312"/>
    </source>
</evidence>
<dbReference type="PANTHER" id="PTHR47637">
    <property type="entry name" value="CHAPERONE SURA"/>
    <property type="match status" value="1"/>
</dbReference>
<dbReference type="InterPro" id="IPR050280">
    <property type="entry name" value="OMP_Chaperone_SurA"/>
</dbReference>
<dbReference type="PANTHER" id="PTHR47637:SF1">
    <property type="entry name" value="CHAPERONE SURA"/>
    <property type="match status" value="1"/>
</dbReference>
<keyword evidence="2" id="KW-0413">Isomerase</keyword>
<dbReference type="EMBL" id="JALIDZ010000006">
    <property type="protein sequence ID" value="MCT8973217.1"/>
    <property type="molecule type" value="Genomic_DNA"/>
</dbReference>
<feature type="domain" description="SurA N-terminal" evidence="3">
    <location>
        <begin position="44"/>
        <end position="143"/>
    </location>
</feature>